<gene>
    <name evidence="2" type="ORF">BT62DRAFT_997593</name>
</gene>
<dbReference type="EMBL" id="MU250568">
    <property type="protein sequence ID" value="KAG7440641.1"/>
    <property type="molecule type" value="Genomic_DNA"/>
</dbReference>
<feature type="compositionally biased region" description="Polar residues" evidence="1">
    <location>
        <begin position="1"/>
        <end position="10"/>
    </location>
</feature>
<feature type="region of interest" description="Disordered" evidence="1">
    <location>
        <begin position="127"/>
        <end position="178"/>
    </location>
</feature>
<evidence type="ECO:0000256" key="1">
    <source>
        <dbReference type="SAM" id="MobiDB-lite"/>
    </source>
</evidence>
<proteinExistence type="predicted"/>
<feature type="compositionally biased region" description="Basic and acidic residues" evidence="1">
    <location>
        <begin position="426"/>
        <end position="438"/>
    </location>
</feature>
<feature type="region of interest" description="Disordered" evidence="1">
    <location>
        <begin position="1"/>
        <end position="80"/>
    </location>
</feature>
<feature type="compositionally biased region" description="Polar residues" evidence="1">
    <location>
        <begin position="155"/>
        <end position="173"/>
    </location>
</feature>
<feature type="region of interest" description="Disordered" evidence="1">
    <location>
        <begin position="403"/>
        <end position="446"/>
    </location>
</feature>
<keyword evidence="3" id="KW-1185">Reference proteome</keyword>
<dbReference type="AlphaFoldDB" id="A0A9P7VGM2"/>
<dbReference type="Proteomes" id="UP000812287">
    <property type="component" value="Unassembled WGS sequence"/>
</dbReference>
<accession>A0A9P7VGM2</accession>
<organism evidence="2 3">
    <name type="scientific">Guyanagaster necrorhizus</name>
    <dbReference type="NCBI Taxonomy" id="856835"/>
    <lineage>
        <taxon>Eukaryota</taxon>
        <taxon>Fungi</taxon>
        <taxon>Dikarya</taxon>
        <taxon>Basidiomycota</taxon>
        <taxon>Agaricomycotina</taxon>
        <taxon>Agaricomycetes</taxon>
        <taxon>Agaricomycetidae</taxon>
        <taxon>Agaricales</taxon>
        <taxon>Marasmiineae</taxon>
        <taxon>Physalacriaceae</taxon>
        <taxon>Guyanagaster</taxon>
    </lineage>
</organism>
<dbReference type="GeneID" id="66112958"/>
<feature type="region of interest" description="Disordered" evidence="1">
    <location>
        <begin position="92"/>
        <end position="114"/>
    </location>
</feature>
<reference evidence="2" key="1">
    <citation type="submission" date="2020-11" db="EMBL/GenBank/DDBJ databases">
        <title>Adaptations for nitrogen fixation in a non-lichenized fungal sporocarp promotes dispersal by wood-feeding termites.</title>
        <authorList>
            <consortium name="DOE Joint Genome Institute"/>
            <person name="Koch R.A."/>
            <person name="Yoon G."/>
            <person name="Arayal U."/>
            <person name="Lail K."/>
            <person name="Amirebrahimi M."/>
            <person name="Labutti K."/>
            <person name="Lipzen A."/>
            <person name="Riley R."/>
            <person name="Barry K."/>
            <person name="Henrissat B."/>
            <person name="Grigoriev I.V."/>
            <person name="Herr J.R."/>
            <person name="Aime M.C."/>
        </authorList>
    </citation>
    <scope>NUCLEOTIDE SEQUENCE</scope>
    <source>
        <strain evidence="2">MCA 3950</strain>
    </source>
</reference>
<sequence length="516" mass="57717">MARTQSSPDSGSALATVIQVTSRKSHPASLPRDTRRDEQQRTLPSTRHRWLTPSPWTDWKSATQSGTSSLPPGNEPNKGSWRCTVFLCPRKNKDSPNEYKRPLPALGSTLPTQLANRSSTTISTFVSAGVKPNKKQKVSETSFRPKPTCPRLKTLSPTTKSPAPEKNPQSSRQDLLPLHRCRLPKSIPGFPEDLRKEIAASPGSFIAVIPYGARPKFYSDNPRTDLLTEFLEGFDFPDKGTITALFPVKSKEERKGCNKEDHRSRKSAFDKPWPLVVTSISDDFIKFLLWHQCFAVPSRVVWNFVSFNPKALAWVITAFQGNVVRDDAPPPFIAEAQACLKSAAWRDIPLRNLVKCITQSQGNFGNPVELTVWMTQPWDLLRAETKNLDNDKGPVFMFMGEPITDDLDSIGRSRPTSEDSGTPKDPSQKRKEGSEKSGIRSKRGRNHDNGWKVVGREILYFCLFDLVEGRYNQVDSSNAFEHSSKPVWDLARVITNVLGSCLLTDEIPVSVRTLTG</sequence>
<dbReference type="RefSeq" id="XP_043034141.1">
    <property type="nucleotide sequence ID" value="XM_043190661.1"/>
</dbReference>
<dbReference type="OrthoDB" id="2755229at2759"/>
<evidence type="ECO:0000313" key="2">
    <source>
        <dbReference type="EMBL" id="KAG7440641.1"/>
    </source>
</evidence>
<protein>
    <submittedName>
        <fullName evidence="2">Uncharacterized protein</fullName>
    </submittedName>
</protein>
<feature type="compositionally biased region" description="Basic and acidic residues" evidence="1">
    <location>
        <begin position="92"/>
        <end position="101"/>
    </location>
</feature>
<comment type="caution">
    <text evidence="2">The sequence shown here is derived from an EMBL/GenBank/DDBJ whole genome shotgun (WGS) entry which is preliminary data.</text>
</comment>
<name>A0A9P7VGM2_9AGAR</name>
<feature type="compositionally biased region" description="Polar residues" evidence="1">
    <location>
        <begin position="60"/>
        <end position="71"/>
    </location>
</feature>
<evidence type="ECO:0000313" key="3">
    <source>
        <dbReference type="Proteomes" id="UP000812287"/>
    </source>
</evidence>